<dbReference type="AlphaFoldDB" id="A0A0M0LJN5"/>
<sequence>MSKKIFVLTGALLIFVLVGYYFLIVHSDITRHAERMIEAKIPKGAVLVSKSDRHKQFKTNGEFYAEYLLKPKQVKRFKDSIAEHDKWQPLPASEEFQQLVAKQIQHALPTDDQTGKYYFNNNENNDSVQDIMKSETYDFTVAVLNEQAGKLYILKKVR</sequence>
<comment type="caution">
    <text evidence="2">The sequence shown here is derived from an EMBL/GenBank/DDBJ whole genome shotgun (WGS) entry which is preliminary data.</text>
</comment>
<keyword evidence="3" id="KW-1185">Reference proteome</keyword>
<feature type="transmembrane region" description="Helical" evidence="1">
    <location>
        <begin position="6"/>
        <end position="25"/>
    </location>
</feature>
<name>A0A0M0LJN5_9BACL</name>
<keyword evidence="1" id="KW-0812">Transmembrane</keyword>
<keyword evidence="1" id="KW-1133">Transmembrane helix</keyword>
<dbReference type="Proteomes" id="UP000036867">
    <property type="component" value="Unassembled WGS sequence"/>
</dbReference>
<accession>A0A0M0LJN5</accession>
<gene>
    <name evidence="2" type="ORF">AMD00_01450</name>
</gene>
<dbReference type="EMBL" id="LILB01000001">
    <property type="protein sequence ID" value="KOO51201.1"/>
    <property type="molecule type" value="Genomic_DNA"/>
</dbReference>
<proteinExistence type="predicted"/>
<reference evidence="3" key="1">
    <citation type="submission" date="2015-08" db="EMBL/GenBank/DDBJ databases">
        <title>Fjat-10028 dsm 16317.</title>
        <authorList>
            <person name="Liu B."/>
            <person name="Wang J."/>
            <person name="Zhu Y."/>
            <person name="Liu G."/>
            <person name="Chen Q."/>
            <person name="Chen Z."/>
            <person name="Lan J."/>
            <person name="Che J."/>
            <person name="Ge C."/>
            <person name="Shi H."/>
            <person name="Pan Z."/>
            <person name="Liu X."/>
        </authorList>
    </citation>
    <scope>NUCLEOTIDE SEQUENCE [LARGE SCALE GENOMIC DNA]</scope>
    <source>
        <strain evidence="3">DSM 16317</strain>
    </source>
</reference>
<evidence type="ECO:0000313" key="2">
    <source>
        <dbReference type="EMBL" id="KOO51201.1"/>
    </source>
</evidence>
<dbReference type="OrthoDB" id="2451943at2"/>
<dbReference type="GeneID" id="301134787"/>
<keyword evidence="1" id="KW-0472">Membrane</keyword>
<protein>
    <submittedName>
        <fullName evidence="2">Uncharacterized protein</fullName>
    </submittedName>
</protein>
<dbReference type="RefSeq" id="WP_053415326.1">
    <property type="nucleotide sequence ID" value="NZ_JBCMHV010000032.1"/>
</dbReference>
<evidence type="ECO:0000313" key="3">
    <source>
        <dbReference type="Proteomes" id="UP000036867"/>
    </source>
</evidence>
<evidence type="ECO:0000256" key="1">
    <source>
        <dbReference type="SAM" id="Phobius"/>
    </source>
</evidence>
<organism evidence="2 3">
    <name type="scientific">Viridibacillus arvi</name>
    <dbReference type="NCBI Taxonomy" id="263475"/>
    <lineage>
        <taxon>Bacteria</taxon>
        <taxon>Bacillati</taxon>
        <taxon>Bacillota</taxon>
        <taxon>Bacilli</taxon>
        <taxon>Bacillales</taxon>
        <taxon>Caryophanaceae</taxon>
        <taxon>Viridibacillus</taxon>
    </lineage>
</organism>